<evidence type="ECO:0000256" key="1">
    <source>
        <dbReference type="ARBA" id="ARBA00004245"/>
    </source>
</evidence>
<reference evidence="7 8" key="1">
    <citation type="journal article" date="2019" name="G3 (Bethesda)">
        <title>Sequencing of a Wild Apple (Malus baccata) Genome Unravels the Differences Between Cultivated and Wild Apple Species Regarding Disease Resistance and Cold Tolerance.</title>
        <authorList>
            <person name="Chen X."/>
        </authorList>
    </citation>
    <scope>NUCLEOTIDE SEQUENCE [LARGE SCALE GENOMIC DNA]</scope>
    <source>
        <strain evidence="8">cv. Shandingzi</strain>
        <tissue evidence="7">Leaves</tissue>
    </source>
</reference>
<dbReference type="SMART" id="SM00392">
    <property type="entry name" value="PROF"/>
    <property type="match status" value="1"/>
</dbReference>
<dbReference type="STRING" id="106549.A0A540KK50"/>
<evidence type="ECO:0000256" key="2">
    <source>
        <dbReference type="ARBA" id="ARBA00010058"/>
    </source>
</evidence>
<dbReference type="SUPFAM" id="SSF55770">
    <property type="entry name" value="Profilin (actin-binding protein)"/>
    <property type="match status" value="1"/>
</dbReference>
<dbReference type="PANTHER" id="PTHR11604:SF0">
    <property type="entry name" value="PROFILIN"/>
    <property type="match status" value="1"/>
</dbReference>
<evidence type="ECO:0000256" key="6">
    <source>
        <dbReference type="RuleBase" id="RU003909"/>
    </source>
</evidence>
<accession>A0A540KK50</accession>
<keyword evidence="4 6" id="KW-0009">Actin-binding</keyword>
<dbReference type="InterPro" id="IPR048278">
    <property type="entry name" value="PFN"/>
</dbReference>
<dbReference type="PANTHER" id="PTHR11604">
    <property type="entry name" value="PROFILIN"/>
    <property type="match status" value="1"/>
</dbReference>
<evidence type="ECO:0000256" key="5">
    <source>
        <dbReference type="ARBA" id="ARBA00023212"/>
    </source>
</evidence>
<evidence type="ECO:0000313" key="7">
    <source>
        <dbReference type="EMBL" id="TQD74570.1"/>
    </source>
</evidence>
<comment type="similarity">
    <text evidence="2 6">Belongs to the profilin family.</text>
</comment>
<name>A0A540KK50_MALBA</name>
<evidence type="ECO:0000313" key="8">
    <source>
        <dbReference type="Proteomes" id="UP000315295"/>
    </source>
</evidence>
<sequence length="213" mass="23494">MRHRSYYYKAIVAGRSGSKDSTDTSVSCPDQANPWDTEYEEVASGGLLHQRPMDVDVYLKCHQRKLQILMAAPGIVECLDSLKAISQCVSQVKNWIDQSGDSDTIRMSSTGDMQCLLLSVVYNIASIFLSKKSSGPVNTDQIERSWFIEASIAFCKIQHLNAIINIKTQGSGGIPIKKTSQAMLIGVYDEPVTPGQCNIVVERLGDYLIEQGL</sequence>
<dbReference type="GO" id="GO:0005856">
    <property type="term" value="C:cytoskeleton"/>
    <property type="evidence" value="ECO:0007669"/>
    <property type="project" value="UniProtKB-SubCell"/>
</dbReference>
<dbReference type="InterPro" id="IPR005455">
    <property type="entry name" value="PFN_euk"/>
</dbReference>
<dbReference type="Proteomes" id="UP000315295">
    <property type="component" value="Unassembled WGS sequence"/>
</dbReference>
<comment type="caution">
    <text evidence="7">The sequence shown here is derived from an EMBL/GenBank/DDBJ whole genome shotgun (WGS) entry which is preliminary data.</text>
</comment>
<dbReference type="EMBL" id="VIEB01001173">
    <property type="protein sequence ID" value="TQD74570.1"/>
    <property type="molecule type" value="Genomic_DNA"/>
</dbReference>
<dbReference type="GO" id="GO:0005938">
    <property type="term" value="C:cell cortex"/>
    <property type="evidence" value="ECO:0007669"/>
    <property type="project" value="TreeGrafter"/>
</dbReference>
<keyword evidence="5" id="KW-0206">Cytoskeleton</keyword>
<organism evidence="7 8">
    <name type="scientific">Malus baccata</name>
    <name type="common">Siberian crab apple</name>
    <name type="synonym">Pyrus baccata</name>
    <dbReference type="NCBI Taxonomy" id="106549"/>
    <lineage>
        <taxon>Eukaryota</taxon>
        <taxon>Viridiplantae</taxon>
        <taxon>Streptophyta</taxon>
        <taxon>Embryophyta</taxon>
        <taxon>Tracheophyta</taxon>
        <taxon>Spermatophyta</taxon>
        <taxon>Magnoliopsida</taxon>
        <taxon>eudicotyledons</taxon>
        <taxon>Gunneridae</taxon>
        <taxon>Pentapetalae</taxon>
        <taxon>rosids</taxon>
        <taxon>fabids</taxon>
        <taxon>Rosales</taxon>
        <taxon>Rosaceae</taxon>
        <taxon>Amygdaloideae</taxon>
        <taxon>Maleae</taxon>
        <taxon>Malus</taxon>
    </lineage>
</organism>
<keyword evidence="3" id="KW-0963">Cytoplasm</keyword>
<dbReference type="InterPro" id="IPR036140">
    <property type="entry name" value="PFN_sf"/>
</dbReference>
<evidence type="ECO:0000256" key="3">
    <source>
        <dbReference type="ARBA" id="ARBA00022490"/>
    </source>
</evidence>
<protein>
    <recommendedName>
        <fullName evidence="6">Profilin</fullName>
    </recommendedName>
</protein>
<dbReference type="AlphaFoldDB" id="A0A540KK50"/>
<comment type="subcellular location">
    <subcellularLocation>
        <location evidence="1">Cytoplasm</location>
        <location evidence="1">Cytoskeleton</location>
    </subcellularLocation>
</comment>
<proteinExistence type="inferred from homology"/>
<dbReference type="Gene3D" id="3.30.450.30">
    <property type="entry name" value="Dynein light chain 2a, cytoplasmic"/>
    <property type="match status" value="1"/>
</dbReference>
<keyword evidence="8" id="KW-1185">Reference proteome</keyword>
<dbReference type="GO" id="GO:0003785">
    <property type="term" value="F:actin monomer binding"/>
    <property type="evidence" value="ECO:0007669"/>
    <property type="project" value="TreeGrafter"/>
</dbReference>
<gene>
    <name evidence="7" type="ORF">C1H46_039907</name>
</gene>
<evidence type="ECO:0000256" key="4">
    <source>
        <dbReference type="ARBA" id="ARBA00023203"/>
    </source>
</evidence>
<dbReference type="Pfam" id="PF00235">
    <property type="entry name" value="Profilin"/>
    <property type="match status" value="1"/>
</dbReference>